<dbReference type="OrthoDB" id="3562449at2759"/>
<sequence length="108" mass="12039">MSILRQKSAFYWLPSTNIAVDEIMIKFEGRTSQKVTIPGKPISTGFKLFALSDKGYTLNWECIKPGLNKGHLVTKKNASVILPDSTTTFLNPTQSVVIRLASCLVYFI</sequence>
<name>A0A8H7A6F3_9EURO</name>
<reference evidence="2" key="1">
    <citation type="submission" date="2020-02" db="EMBL/GenBank/DDBJ databases">
        <authorList>
            <person name="Palmer J.M."/>
        </authorList>
    </citation>
    <scope>NUCLEOTIDE SEQUENCE</scope>
    <source>
        <strain evidence="2">EPUS1.4</strain>
        <tissue evidence="2">Thallus</tissue>
    </source>
</reference>
<dbReference type="EMBL" id="JAACFV010000463">
    <property type="protein sequence ID" value="KAF7502037.1"/>
    <property type="molecule type" value="Genomic_DNA"/>
</dbReference>
<dbReference type="AlphaFoldDB" id="A0A8H7A6F3"/>
<dbReference type="Proteomes" id="UP000606974">
    <property type="component" value="Unassembled WGS sequence"/>
</dbReference>
<organism evidence="2 3">
    <name type="scientific">Endocarpon pusillum</name>
    <dbReference type="NCBI Taxonomy" id="364733"/>
    <lineage>
        <taxon>Eukaryota</taxon>
        <taxon>Fungi</taxon>
        <taxon>Dikarya</taxon>
        <taxon>Ascomycota</taxon>
        <taxon>Pezizomycotina</taxon>
        <taxon>Eurotiomycetes</taxon>
        <taxon>Chaetothyriomycetidae</taxon>
        <taxon>Verrucariales</taxon>
        <taxon>Verrucariaceae</taxon>
        <taxon>Endocarpon</taxon>
    </lineage>
</organism>
<feature type="domain" description="PiggyBac transposable element-derived protein" evidence="1">
    <location>
        <begin position="3"/>
        <end position="100"/>
    </location>
</feature>
<accession>A0A8H7A6F3</accession>
<gene>
    <name evidence="2" type="ORF">GJ744_008479</name>
</gene>
<evidence type="ECO:0000313" key="3">
    <source>
        <dbReference type="Proteomes" id="UP000606974"/>
    </source>
</evidence>
<dbReference type="Pfam" id="PF13843">
    <property type="entry name" value="DDE_Tnp_1_7"/>
    <property type="match status" value="1"/>
</dbReference>
<proteinExistence type="predicted"/>
<dbReference type="InterPro" id="IPR029526">
    <property type="entry name" value="PGBD"/>
</dbReference>
<evidence type="ECO:0000313" key="2">
    <source>
        <dbReference type="EMBL" id="KAF7502037.1"/>
    </source>
</evidence>
<protein>
    <recommendedName>
        <fullName evidence="1">PiggyBac transposable element-derived protein domain-containing protein</fullName>
    </recommendedName>
</protein>
<evidence type="ECO:0000259" key="1">
    <source>
        <dbReference type="Pfam" id="PF13843"/>
    </source>
</evidence>
<comment type="caution">
    <text evidence="2">The sequence shown here is derived from an EMBL/GenBank/DDBJ whole genome shotgun (WGS) entry which is preliminary data.</text>
</comment>
<keyword evidence="3" id="KW-1185">Reference proteome</keyword>